<dbReference type="STRING" id="871652.SAMN04515673_103326"/>
<evidence type="ECO:0000256" key="5">
    <source>
        <dbReference type="ARBA" id="ARBA00022692"/>
    </source>
</evidence>
<feature type="transmembrane region" description="Helical" evidence="8">
    <location>
        <begin position="95"/>
        <end position="114"/>
    </location>
</feature>
<feature type="transmembrane region" description="Helical" evidence="8">
    <location>
        <begin position="286"/>
        <end position="308"/>
    </location>
</feature>
<name>A0A1I6DIF8_9RHOB</name>
<accession>A0A1I6DIF8</accession>
<dbReference type="PANTHER" id="PTHR36838">
    <property type="entry name" value="AUXIN EFFLUX CARRIER FAMILY PROTEIN"/>
    <property type="match status" value="1"/>
</dbReference>
<sequence>MQALIEIILPVFLVIGAGYVAHWRGVFPEAAVGGLMRFVQNFALPCLLFQAISTLDLGEAFEWRLLLSFYAGAFACFFVGMGLSIFWLKRPPEDAVAIGFTCLFSNSLLLGLPITERAFGPDALAANYAIIAVHAPICYGLGVTVMEIFRARRLALGGSITLKVLRSMLGNVLIIALALGLVINLAQVPVPGAAAEAVGLIARAALPAALFGLGSILAQYRPEGDTRAIAMVCAVTLLLHPAIVWSLGKLTGLGPAGFRSAVLTSAMAPGVNAYIFANMYGVAKRVAASSVLIATAMSILSVTFWLTVLRGV</sequence>
<feature type="transmembrane region" description="Helical" evidence="8">
    <location>
        <begin position="65"/>
        <end position="88"/>
    </location>
</feature>
<dbReference type="RefSeq" id="WP_092078422.1">
    <property type="nucleotide sequence ID" value="NZ_FOYI01000003.1"/>
</dbReference>
<evidence type="ECO:0000256" key="4">
    <source>
        <dbReference type="ARBA" id="ARBA00022475"/>
    </source>
</evidence>
<feature type="transmembrane region" description="Helical" evidence="8">
    <location>
        <begin position="169"/>
        <end position="188"/>
    </location>
</feature>
<evidence type="ECO:0008006" key="11">
    <source>
        <dbReference type="Google" id="ProtNLM"/>
    </source>
</evidence>
<keyword evidence="3" id="KW-0813">Transport</keyword>
<dbReference type="GO" id="GO:0005886">
    <property type="term" value="C:plasma membrane"/>
    <property type="evidence" value="ECO:0007669"/>
    <property type="project" value="UniProtKB-SubCell"/>
</dbReference>
<dbReference type="PANTHER" id="PTHR36838:SF3">
    <property type="entry name" value="TRANSPORTER AUXIN EFFLUX CARRIER EC FAMILY"/>
    <property type="match status" value="1"/>
</dbReference>
<dbReference type="InterPro" id="IPR038770">
    <property type="entry name" value="Na+/solute_symporter_sf"/>
</dbReference>
<evidence type="ECO:0000313" key="10">
    <source>
        <dbReference type="Proteomes" id="UP000199302"/>
    </source>
</evidence>
<keyword evidence="6 8" id="KW-1133">Transmembrane helix</keyword>
<comment type="subcellular location">
    <subcellularLocation>
        <location evidence="1">Cell membrane</location>
        <topology evidence="1">Multi-pass membrane protein</topology>
    </subcellularLocation>
</comment>
<keyword evidence="5 8" id="KW-0812">Transmembrane</keyword>
<evidence type="ECO:0000313" key="9">
    <source>
        <dbReference type="EMBL" id="SFR05214.1"/>
    </source>
</evidence>
<evidence type="ECO:0000256" key="2">
    <source>
        <dbReference type="ARBA" id="ARBA00010145"/>
    </source>
</evidence>
<reference evidence="9 10" key="1">
    <citation type="submission" date="2016-10" db="EMBL/GenBank/DDBJ databases">
        <authorList>
            <person name="de Groot N.N."/>
        </authorList>
    </citation>
    <scope>NUCLEOTIDE SEQUENCE [LARGE SCALE GENOMIC DNA]</scope>
    <source>
        <strain evidence="10">KMM 9023,NRIC 0796,JCM 17311,KCTC 23692</strain>
    </source>
</reference>
<dbReference type="GO" id="GO:0055085">
    <property type="term" value="P:transmembrane transport"/>
    <property type="evidence" value="ECO:0007669"/>
    <property type="project" value="InterPro"/>
</dbReference>
<keyword evidence="7 8" id="KW-0472">Membrane</keyword>
<evidence type="ECO:0000256" key="8">
    <source>
        <dbReference type="SAM" id="Phobius"/>
    </source>
</evidence>
<dbReference type="Pfam" id="PF03547">
    <property type="entry name" value="Mem_trans"/>
    <property type="match status" value="1"/>
</dbReference>
<proteinExistence type="inferred from homology"/>
<evidence type="ECO:0000256" key="1">
    <source>
        <dbReference type="ARBA" id="ARBA00004651"/>
    </source>
</evidence>
<comment type="similarity">
    <text evidence="2">Belongs to the auxin efflux carrier (TC 2.A.69) family.</text>
</comment>
<feature type="transmembrane region" description="Helical" evidence="8">
    <location>
        <begin position="260"/>
        <end position="279"/>
    </location>
</feature>
<dbReference type="AlphaFoldDB" id="A0A1I6DIF8"/>
<evidence type="ECO:0000256" key="7">
    <source>
        <dbReference type="ARBA" id="ARBA00023136"/>
    </source>
</evidence>
<keyword evidence="10" id="KW-1185">Reference proteome</keyword>
<feature type="transmembrane region" description="Helical" evidence="8">
    <location>
        <begin position="126"/>
        <end position="149"/>
    </location>
</feature>
<gene>
    <name evidence="9" type="ORF">SAMN04515673_103326</name>
</gene>
<evidence type="ECO:0000256" key="6">
    <source>
        <dbReference type="ARBA" id="ARBA00022989"/>
    </source>
</evidence>
<dbReference type="Proteomes" id="UP000199302">
    <property type="component" value="Unassembled WGS sequence"/>
</dbReference>
<dbReference type="OrthoDB" id="9810457at2"/>
<dbReference type="EMBL" id="FOYI01000003">
    <property type="protein sequence ID" value="SFR05214.1"/>
    <property type="molecule type" value="Genomic_DNA"/>
</dbReference>
<feature type="transmembrane region" description="Helical" evidence="8">
    <location>
        <begin position="200"/>
        <end position="217"/>
    </location>
</feature>
<evidence type="ECO:0000256" key="3">
    <source>
        <dbReference type="ARBA" id="ARBA00022448"/>
    </source>
</evidence>
<dbReference type="Gene3D" id="1.20.1530.20">
    <property type="match status" value="2"/>
</dbReference>
<keyword evidence="4" id="KW-1003">Cell membrane</keyword>
<organism evidence="9 10">
    <name type="scientific">Poseidonocella sedimentorum</name>
    <dbReference type="NCBI Taxonomy" id="871652"/>
    <lineage>
        <taxon>Bacteria</taxon>
        <taxon>Pseudomonadati</taxon>
        <taxon>Pseudomonadota</taxon>
        <taxon>Alphaproteobacteria</taxon>
        <taxon>Rhodobacterales</taxon>
        <taxon>Roseobacteraceae</taxon>
        <taxon>Poseidonocella</taxon>
    </lineage>
</organism>
<protein>
    <recommendedName>
        <fullName evidence="11">Malonate transporter</fullName>
    </recommendedName>
</protein>
<feature type="transmembrane region" description="Helical" evidence="8">
    <location>
        <begin position="7"/>
        <end position="26"/>
    </location>
</feature>
<feature type="transmembrane region" description="Helical" evidence="8">
    <location>
        <begin position="229"/>
        <end position="248"/>
    </location>
</feature>
<dbReference type="InterPro" id="IPR004776">
    <property type="entry name" value="Mem_transp_PIN-like"/>
</dbReference>